<accession>A0A6A4R6V9</accession>
<dbReference type="RefSeq" id="WP_158981563.1">
    <property type="nucleotide sequence ID" value="NZ_WSFO01000017.1"/>
</dbReference>
<evidence type="ECO:0000313" key="2">
    <source>
        <dbReference type="EMBL" id="KAE9625979.1"/>
    </source>
</evidence>
<dbReference type="InterPro" id="IPR025682">
    <property type="entry name" value="CpXC_dom"/>
</dbReference>
<reference evidence="2 3" key="1">
    <citation type="submission" date="2019-12" db="EMBL/GenBank/DDBJ databases">
        <authorList>
            <person name="Zhang Y.-J."/>
        </authorList>
    </citation>
    <scope>NUCLEOTIDE SEQUENCE [LARGE SCALE GENOMIC DNA]</scope>
    <source>
        <strain evidence="2 3">H18S-6</strain>
    </source>
</reference>
<gene>
    <name evidence="2" type="ORF">GP644_21620</name>
</gene>
<sequence>MSLFVSMHVDCPECDHTNTMDAVGSVNADRRPDLREDILEDRFQIIKCANCDTEFRLQPEFNYLDVENGLWILAMPADGVADYIENEDKTSALFGSSYGADAPDAAQTVGDNLTCRLTFGWLAAREKLVLRIAGLDDIIVEMMKMDLLRRMPGAHFDIGVELRVTSVSDENLELAWVRAESEEALEFMAVSKEAYFSVENARDQWSGIEAQLTDGPFVDIQKLFLGSGRNQDAAE</sequence>
<dbReference type="Pfam" id="PF14353">
    <property type="entry name" value="CpXC"/>
    <property type="match status" value="1"/>
</dbReference>
<name>A0A6A4R6V9_9RHOB</name>
<dbReference type="Proteomes" id="UP000441586">
    <property type="component" value="Unassembled WGS sequence"/>
</dbReference>
<comment type="caution">
    <text evidence="2">The sequence shown here is derived from an EMBL/GenBank/DDBJ whole genome shotgun (WGS) entry which is preliminary data.</text>
</comment>
<dbReference type="AlphaFoldDB" id="A0A6A4R6V9"/>
<dbReference type="EMBL" id="WSFO01000017">
    <property type="protein sequence ID" value="KAE9625979.1"/>
    <property type="molecule type" value="Genomic_DNA"/>
</dbReference>
<evidence type="ECO:0000313" key="3">
    <source>
        <dbReference type="Proteomes" id="UP000441586"/>
    </source>
</evidence>
<proteinExistence type="predicted"/>
<feature type="domain" description="CpXC" evidence="1">
    <location>
        <begin position="9"/>
        <end position="144"/>
    </location>
</feature>
<evidence type="ECO:0000259" key="1">
    <source>
        <dbReference type="Pfam" id="PF14353"/>
    </source>
</evidence>
<protein>
    <recommendedName>
        <fullName evidence="1">CpXC domain-containing protein</fullName>
    </recommendedName>
</protein>
<organism evidence="2 3">
    <name type="scientific">Parasedimentitalea maritima</name>
    <dbReference type="NCBI Taxonomy" id="2578117"/>
    <lineage>
        <taxon>Bacteria</taxon>
        <taxon>Pseudomonadati</taxon>
        <taxon>Pseudomonadota</taxon>
        <taxon>Alphaproteobacteria</taxon>
        <taxon>Rhodobacterales</taxon>
        <taxon>Paracoccaceae</taxon>
        <taxon>Parasedimentitalea</taxon>
    </lineage>
</organism>